<dbReference type="InParanoid" id="A8PW34"/>
<feature type="compositionally biased region" description="Acidic residues" evidence="1">
    <location>
        <begin position="427"/>
        <end position="444"/>
    </location>
</feature>
<dbReference type="STRING" id="425265.A8PW34"/>
<dbReference type="InterPro" id="IPR046362">
    <property type="entry name" value="Zw10/DSL1_C_sf"/>
</dbReference>
<dbReference type="VEuPathDB" id="FungiDB:MGL_1017"/>
<proteinExistence type="predicted"/>
<dbReference type="KEGG" id="mgl:MGL_1017"/>
<dbReference type="OrthoDB" id="534815at2759"/>
<feature type="domain" description="ZW10 C-terminal helical" evidence="2">
    <location>
        <begin position="815"/>
        <end position="956"/>
    </location>
</feature>
<dbReference type="InterPro" id="IPR055148">
    <property type="entry name" value="ZW10_C_2"/>
</dbReference>
<dbReference type="Gene3D" id="1.10.357.150">
    <property type="match status" value="1"/>
</dbReference>
<name>A8PW34_MALGO</name>
<accession>A8PW34</accession>
<feature type="region of interest" description="Disordered" evidence="1">
    <location>
        <begin position="363"/>
        <end position="606"/>
    </location>
</feature>
<feature type="compositionally biased region" description="Basic and acidic residues" evidence="1">
    <location>
        <begin position="465"/>
        <end position="481"/>
    </location>
</feature>
<dbReference type="RefSeq" id="XP_001731749.1">
    <property type="nucleotide sequence ID" value="XM_001731697.1"/>
</dbReference>
<dbReference type="GO" id="GO:0005737">
    <property type="term" value="C:cytoplasm"/>
    <property type="evidence" value="ECO:0007669"/>
    <property type="project" value="GOC"/>
</dbReference>
<dbReference type="Pfam" id="PF22766">
    <property type="entry name" value="ZW10_C2"/>
    <property type="match status" value="1"/>
</dbReference>
<dbReference type="Proteomes" id="UP000008837">
    <property type="component" value="Unassembled WGS sequence"/>
</dbReference>
<reference evidence="3 4" key="1">
    <citation type="journal article" date="2007" name="Proc. Natl. Acad. Sci. U.S.A.">
        <title>Dandruff-associated Malassezia genomes reveal convergent and divergent virulence traits shared with plant and human fungal pathogens.</title>
        <authorList>
            <person name="Xu J."/>
            <person name="Saunders C.W."/>
            <person name="Hu P."/>
            <person name="Grant R.A."/>
            <person name="Boekhout T."/>
            <person name="Kuramae E.E."/>
            <person name="Kronstad J.W."/>
            <person name="Deangelis Y.M."/>
            <person name="Reeder N.L."/>
            <person name="Johnstone K.R."/>
            <person name="Leland M."/>
            <person name="Fieno A.M."/>
            <person name="Begley W.M."/>
            <person name="Sun Y."/>
            <person name="Lacey M.P."/>
            <person name="Chaudhary T."/>
            <person name="Keough T."/>
            <person name="Chu L."/>
            <person name="Sears R."/>
            <person name="Yuan B."/>
            <person name="Dawson T.L.Jr."/>
        </authorList>
    </citation>
    <scope>NUCLEOTIDE SEQUENCE [LARGE SCALE GENOMIC DNA]</scope>
    <source>
        <strain evidence="4">ATCC MYA-4612 / CBS 7966</strain>
    </source>
</reference>
<gene>
    <name evidence="3" type="ORF">MGL_1017</name>
</gene>
<dbReference type="AlphaFoldDB" id="A8PW34"/>
<dbReference type="GeneID" id="5856054"/>
<feature type="compositionally biased region" description="Polar residues" evidence="1">
    <location>
        <begin position="578"/>
        <end position="606"/>
    </location>
</feature>
<evidence type="ECO:0000259" key="2">
    <source>
        <dbReference type="Pfam" id="PF22766"/>
    </source>
</evidence>
<sequence length="960" mass="106439">MSRPLEAVAKLKDSFEVRDLDSVSELMPIVQNELHICGVKVDWAQAQVTKEAVGSLADYASVDQLISICGHLASDMLKQAHAQVESGLHVKRTDTGILLSIHPPSKLAETLQSNVMSDEAVCDMSDVLRKDVFEPILRTSRRWVATQLEHGLELSCSSDVSTTTLELGASVPELVAILSMIKETLGAQPTVFLMLSKSLIPPIIELFKAHLLRCKPPIGSSQDATKLKQQMVSCTLEFHHALVQLQYVSDQMPRTKHLPCMPEPLSDLPVWTRTFDVVCKQHFLGCLIDQVRVLVLQRNDKCWDTETKVMTSPIHTPQDNPDLRIQSVYETGPLARSLRTVPQADGPPGLEFDLKPELVSVPEPKQEAEPQTQPASAFRPKPSKSKKPTLGGVKIGAKLPVPVQEVSSSLPPPKAPTPPPKVPTPEAQDDWGWGDEEADMDAWDEPDKSQADDMGSSIQETSEDPWNKTEPRNKDAGTRDFELDETEQMGSSSKDENENGNDNENEKMEQRRPPKQLNVDAVPNETESDDWDWGEDEDEDENEIKKMLAEPATRLPAAVSDDPASGSNGADSERVDSTGATSLASDNNFGPKSSAAQVPDSSVPSNMQLEESLDAWEWDNDTGMEETPTPALQDPDTAVSTAPIASAASASPSMTATTAAMSSTITVSRRVLDICRVLENQWNHLDEDVPMRASLAHGFLMSVQLFRGLMPIVHAKVLQHVALLGMLYVNDCSYLASELRSYASKCTKWGAFRLPGGPTFEVSLAMEADCLYNISAQWREALMNIQLNALHESLDGTDSFARTDMPDQYDACVRSIEQIEHILTHLSSVWSQVMRADELMWLLCQLVDAIFVRVLREMEDLQDISEQESNRLAELCRKLMDTASNVLHGSETDVPTYFKFAYLPDILQGSLADIEYLLFDNESGSALADYTRDEMNLLVRALFADTPQRRRLLDRIQRWT</sequence>
<dbReference type="PANTHER" id="PTHR12205:SF0">
    <property type="entry name" value="CENTROMERE_KINETOCHORE PROTEIN ZW10 HOMOLOG"/>
    <property type="match status" value="1"/>
</dbReference>
<keyword evidence="4" id="KW-1185">Reference proteome</keyword>
<protein>
    <recommendedName>
        <fullName evidence="2">ZW10 C-terminal helical domain-containing protein</fullName>
    </recommendedName>
</protein>
<dbReference type="OMA" id="YFKFAYL"/>
<evidence type="ECO:0000313" key="3">
    <source>
        <dbReference type="EMBL" id="EDP44535.1"/>
    </source>
</evidence>
<organism evidence="3 4">
    <name type="scientific">Malassezia globosa (strain ATCC MYA-4612 / CBS 7966)</name>
    <name type="common">Dandruff-associated fungus</name>
    <dbReference type="NCBI Taxonomy" id="425265"/>
    <lineage>
        <taxon>Eukaryota</taxon>
        <taxon>Fungi</taxon>
        <taxon>Dikarya</taxon>
        <taxon>Basidiomycota</taxon>
        <taxon>Ustilaginomycotina</taxon>
        <taxon>Malasseziomycetes</taxon>
        <taxon>Malasseziales</taxon>
        <taxon>Malasseziaceae</taxon>
        <taxon>Malassezia</taxon>
    </lineage>
</organism>
<dbReference type="GO" id="GO:1990423">
    <property type="term" value="C:RZZ complex"/>
    <property type="evidence" value="ECO:0007669"/>
    <property type="project" value="TreeGrafter"/>
</dbReference>
<dbReference type="PANTHER" id="PTHR12205">
    <property type="entry name" value="CENTROMERE/KINETOCHORE PROTEIN ZW10"/>
    <property type="match status" value="1"/>
</dbReference>
<dbReference type="GO" id="GO:0006888">
    <property type="term" value="P:endoplasmic reticulum to Golgi vesicle-mediated transport"/>
    <property type="evidence" value="ECO:0007669"/>
    <property type="project" value="TreeGrafter"/>
</dbReference>
<dbReference type="GO" id="GO:0007094">
    <property type="term" value="P:mitotic spindle assembly checkpoint signaling"/>
    <property type="evidence" value="ECO:0007669"/>
    <property type="project" value="TreeGrafter"/>
</dbReference>
<evidence type="ECO:0000313" key="4">
    <source>
        <dbReference type="Proteomes" id="UP000008837"/>
    </source>
</evidence>
<evidence type="ECO:0000256" key="1">
    <source>
        <dbReference type="SAM" id="MobiDB-lite"/>
    </source>
</evidence>
<dbReference type="EMBL" id="AAYY01000003">
    <property type="protein sequence ID" value="EDP44535.1"/>
    <property type="molecule type" value="Genomic_DNA"/>
</dbReference>
<feature type="compositionally biased region" description="Acidic residues" evidence="1">
    <location>
        <begin position="526"/>
        <end position="542"/>
    </location>
</feature>
<comment type="caution">
    <text evidence="3">The sequence shown here is derived from an EMBL/GenBank/DDBJ whole genome shotgun (WGS) entry which is preliminary data.</text>
</comment>
<feature type="compositionally biased region" description="Pro residues" evidence="1">
    <location>
        <begin position="410"/>
        <end position="423"/>
    </location>
</feature>